<keyword evidence="2" id="KW-1185">Reference proteome</keyword>
<gene>
    <name evidence="1" type="ORF">M9458_056266</name>
</gene>
<evidence type="ECO:0000313" key="2">
    <source>
        <dbReference type="Proteomes" id="UP001529510"/>
    </source>
</evidence>
<feature type="non-terminal residue" evidence="1">
    <location>
        <position position="1"/>
    </location>
</feature>
<dbReference type="Proteomes" id="UP001529510">
    <property type="component" value="Unassembled WGS sequence"/>
</dbReference>
<organism evidence="1 2">
    <name type="scientific">Cirrhinus mrigala</name>
    <name type="common">Mrigala</name>
    <dbReference type="NCBI Taxonomy" id="683832"/>
    <lineage>
        <taxon>Eukaryota</taxon>
        <taxon>Metazoa</taxon>
        <taxon>Chordata</taxon>
        <taxon>Craniata</taxon>
        <taxon>Vertebrata</taxon>
        <taxon>Euteleostomi</taxon>
        <taxon>Actinopterygii</taxon>
        <taxon>Neopterygii</taxon>
        <taxon>Teleostei</taxon>
        <taxon>Ostariophysi</taxon>
        <taxon>Cypriniformes</taxon>
        <taxon>Cyprinidae</taxon>
        <taxon>Labeoninae</taxon>
        <taxon>Labeonini</taxon>
        <taxon>Cirrhinus</taxon>
    </lineage>
</organism>
<evidence type="ECO:0000313" key="1">
    <source>
        <dbReference type="EMBL" id="KAL0148456.1"/>
    </source>
</evidence>
<dbReference type="AlphaFoldDB" id="A0ABD0MIX6"/>
<accession>A0ABD0MIX6</accession>
<sequence length="57" mass="6167">KLERYVEDFLVLANQLSWHDAALGACFQMGPEAAASSRKPLPAVSSQTPPVVMMAHV</sequence>
<dbReference type="EMBL" id="JAMKFB020000704">
    <property type="protein sequence ID" value="KAL0148456.1"/>
    <property type="molecule type" value="Genomic_DNA"/>
</dbReference>
<comment type="caution">
    <text evidence="1">The sequence shown here is derived from an EMBL/GenBank/DDBJ whole genome shotgun (WGS) entry which is preliminary data.</text>
</comment>
<protein>
    <submittedName>
        <fullName evidence="1">Uncharacterized protein</fullName>
    </submittedName>
</protein>
<name>A0ABD0MIX6_CIRMR</name>
<reference evidence="1 2" key="1">
    <citation type="submission" date="2024-05" db="EMBL/GenBank/DDBJ databases">
        <title>Genome sequencing and assembly of Indian major carp, Cirrhinus mrigala (Hamilton, 1822).</title>
        <authorList>
            <person name="Mohindra V."/>
            <person name="Chowdhury L.M."/>
            <person name="Lal K."/>
            <person name="Jena J.K."/>
        </authorList>
    </citation>
    <scope>NUCLEOTIDE SEQUENCE [LARGE SCALE GENOMIC DNA]</scope>
    <source>
        <strain evidence="1">CM1030</strain>
        <tissue evidence="1">Blood</tissue>
    </source>
</reference>
<proteinExistence type="predicted"/>
<feature type="non-terminal residue" evidence="1">
    <location>
        <position position="57"/>
    </location>
</feature>